<reference evidence="1 2" key="1">
    <citation type="submission" date="2015-10" db="EMBL/GenBank/DDBJ databases">
        <authorList>
            <person name="Gilbert D.G."/>
        </authorList>
    </citation>
    <scope>NUCLEOTIDE SEQUENCE [LARGE SCALE GENOMIC DNA]</scope>
    <source>
        <strain evidence="1">COMA1</strain>
    </source>
</reference>
<dbReference type="OrthoDB" id="9781177at2"/>
<gene>
    <name evidence="1" type="ORF">COMA1_10633</name>
</gene>
<proteinExistence type="predicted"/>
<organism evidence="1 2">
    <name type="scientific">Candidatus Nitrospira nitrosa</name>
    <dbReference type="NCBI Taxonomy" id="1742972"/>
    <lineage>
        <taxon>Bacteria</taxon>
        <taxon>Pseudomonadati</taxon>
        <taxon>Nitrospirota</taxon>
        <taxon>Nitrospiria</taxon>
        <taxon>Nitrospirales</taxon>
        <taxon>Nitrospiraceae</taxon>
        <taxon>Nitrospira</taxon>
    </lineage>
</organism>
<evidence type="ECO:0000313" key="2">
    <source>
        <dbReference type="Proteomes" id="UP000199032"/>
    </source>
</evidence>
<protein>
    <submittedName>
        <fullName evidence="1">Uncharacterized protein</fullName>
    </submittedName>
</protein>
<name>A0A0S4L5H2_9BACT</name>
<dbReference type="Proteomes" id="UP000199032">
    <property type="component" value="Unassembled WGS sequence"/>
</dbReference>
<keyword evidence="2" id="KW-1185">Reference proteome</keyword>
<dbReference type="RefSeq" id="WP_090743560.1">
    <property type="nucleotide sequence ID" value="NZ_CZQA01000001.1"/>
</dbReference>
<sequence length="172" mass="18960">MGESVPFRGTDPFSRSPAMGVLSKPRLELRIGSNIFRNTNGVVTIHGKEQLVVELKPELGQLLITLDLYNEQGVRNAHLRRNVLTLNERGRFAVETSHGQTLPAIQLSDLQSGNLALEVHMMSVHRVDLVCGKLFSHKGMPVEITPHYCRIGSHTTLFGEILDMRGGPATLG</sequence>
<evidence type="ECO:0000313" key="1">
    <source>
        <dbReference type="EMBL" id="CUS32447.1"/>
    </source>
</evidence>
<dbReference type="AlphaFoldDB" id="A0A0S4L5H2"/>
<accession>A0A0S4L5H2</accession>
<dbReference type="EMBL" id="CZQA01000001">
    <property type="protein sequence ID" value="CUS32447.1"/>
    <property type="molecule type" value="Genomic_DNA"/>
</dbReference>